<evidence type="ECO:0000256" key="9">
    <source>
        <dbReference type="ARBA" id="ARBA00022777"/>
    </source>
</evidence>
<dbReference type="STRING" id="1276538.A0A1X7RM26"/>
<dbReference type="InterPro" id="IPR000719">
    <property type="entry name" value="Prot_kinase_dom"/>
</dbReference>
<feature type="binding site" evidence="15">
    <location>
        <position position="99"/>
    </location>
    <ligand>
        <name>ATP</name>
        <dbReference type="ChEBI" id="CHEBI:30616"/>
    </ligand>
</feature>
<evidence type="ECO:0000313" key="18">
    <source>
        <dbReference type="Proteomes" id="UP000215127"/>
    </source>
</evidence>
<gene>
    <name evidence="17" type="ORF">ZT3D7_G3410</name>
</gene>
<dbReference type="EMBL" id="LT853693">
    <property type="protein sequence ID" value="SMQ48261.1"/>
    <property type="molecule type" value="Genomic_DNA"/>
</dbReference>
<dbReference type="InterPro" id="IPR051334">
    <property type="entry name" value="SRPK"/>
</dbReference>
<dbReference type="PROSITE" id="PS00107">
    <property type="entry name" value="PROTEIN_KINASE_ATP"/>
    <property type="match status" value="1"/>
</dbReference>
<dbReference type="GO" id="GO:0000245">
    <property type="term" value="P:spliceosomal complex assembly"/>
    <property type="evidence" value="ECO:0007669"/>
    <property type="project" value="TreeGrafter"/>
</dbReference>
<evidence type="ECO:0000256" key="10">
    <source>
        <dbReference type="ARBA" id="ARBA00022840"/>
    </source>
</evidence>
<dbReference type="Pfam" id="PF00069">
    <property type="entry name" value="Pkinase"/>
    <property type="match status" value="1"/>
</dbReference>
<dbReference type="InterPro" id="IPR011009">
    <property type="entry name" value="Kinase-like_dom_sf"/>
</dbReference>
<evidence type="ECO:0000256" key="4">
    <source>
        <dbReference type="ARBA" id="ARBA00013948"/>
    </source>
</evidence>
<comment type="catalytic activity">
    <reaction evidence="14">
        <text>L-seryl-[protein] + ATP = O-phospho-L-seryl-[protein] + ADP + H(+)</text>
        <dbReference type="Rhea" id="RHEA:17989"/>
        <dbReference type="Rhea" id="RHEA-COMP:9863"/>
        <dbReference type="Rhea" id="RHEA-COMP:11604"/>
        <dbReference type="ChEBI" id="CHEBI:15378"/>
        <dbReference type="ChEBI" id="CHEBI:29999"/>
        <dbReference type="ChEBI" id="CHEBI:30616"/>
        <dbReference type="ChEBI" id="CHEBI:83421"/>
        <dbReference type="ChEBI" id="CHEBI:456216"/>
        <dbReference type="EC" id="2.7.11.1"/>
    </reaction>
</comment>
<dbReference type="InterPro" id="IPR008266">
    <property type="entry name" value="Tyr_kinase_AS"/>
</dbReference>
<evidence type="ECO:0000256" key="11">
    <source>
        <dbReference type="ARBA" id="ARBA00030980"/>
    </source>
</evidence>
<dbReference type="PANTHER" id="PTHR47634:SF9">
    <property type="entry name" value="PROTEIN KINASE DOMAIN-CONTAINING PROTEIN-RELATED"/>
    <property type="match status" value="1"/>
</dbReference>
<accession>A0A1X7RM26</accession>
<dbReference type="AlphaFoldDB" id="A0A1X7RM26"/>
<comment type="catalytic activity">
    <reaction evidence="13">
        <text>L-threonyl-[protein] + ATP = O-phospho-L-threonyl-[protein] + ADP + H(+)</text>
        <dbReference type="Rhea" id="RHEA:46608"/>
        <dbReference type="Rhea" id="RHEA-COMP:11060"/>
        <dbReference type="Rhea" id="RHEA-COMP:11605"/>
        <dbReference type="ChEBI" id="CHEBI:15378"/>
        <dbReference type="ChEBI" id="CHEBI:30013"/>
        <dbReference type="ChEBI" id="CHEBI:30616"/>
        <dbReference type="ChEBI" id="CHEBI:61977"/>
        <dbReference type="ChEBI" id="CHEBI:456216"/>
        <dbReference type="EC" id="2.7.11.1"/>
    </reaction>
</comment>
<evidence type="ECO:0000256" key="3">
    <source>
        <dbReference type="ARBA" id="ARBA00012513"/>
    </source>
</evidence>
<evidence type="ECO:0000256" key="14">
    <source>
        <dbReference type="ARBA" id="ARBA00048679"/>
    </source>
</evidence>
<dbReference type="GO" id="GO:0004674">
    <property type="term" value="F:protein serine/threonine kinase activity"/>
    <property type="evidence" value="ECO:0007669"/>
    <property type="project" value="UniProtKB-KW"/>
</dbReference>
<evidence type="ECO:0000256" key="6">
    <source>
        <dbReference type="ARBA" id="ARBA00022527"/>
    </source>
</evidence>
<evidence type="ECO:0000256" key="2">
    <source>
        <dbReference type="ARBA" id="ARBA00011534"/>
    </source>
</evidence>
<evidence type="ECO:0000256" key="13">
    <source>
        <dbReference type="ARBA" id="ARBA00047899"/>
    </source>
</evidence>
<evidence type="ECO:0000256" key="8">
    <source>
        <dbReference type="ARBA" id="ARBA00022741"/>
    </source>
</evidence>
<evidence type="ECO:0000259" key="16">
    <source>
        <dbReference type="PROSITE" id="PS50011"/>
    </source>
</evidence>
<proteinExistence type="predicted"/>
<dbReference type="PANTHER" id="PTHR47634">
    <property type="entry name" value="PROTEIN KINASE DOMAIN-CONTAINING PROTEIN-RELATED"/>
    <property type="match status" value="1"/>
</dbReference>
<name>A0A1X7RM26_ZYMT9</name>
<evidence type="ECO:0000313" key="17">
    <source>
        <dbReference type="EMBL" id="SMQ48261.1"/>
    </source>
</evidence>
<evidence type="ECO:0000256" key="1">
    <source>
        <dbReference type="ARBA" id="ARBA00003747"/>
    </source>
</evidence>
<dbReference type="InterPro" id="IPR017441">
    <property type="entry name" value="Protein_kinase_ATP_BS"/>
</dbReference>
<dbReference type="GO" id="GO:0005524">
    <property type="term" value="F:ATP binding"/>
    <property type="evidence" value="ECO:0007669"/>
    <property type="project" value="UniProtKB-UniRule"/>
</dbReference>
<organism evidence="17 18">
    <name type="scientific">Zymoseptoria tritici (strain ST99CH_3D7)</name>
    <dbReference type="NCBI Taxonomy" id="1276538"/>
    <lineage>
        <taxon>Eukaryota</taxon>
        <taxon>Fungi</taxon>
        <taxon>Dikarya</taxon>
        <taxon>Ascomycota</taxon>
        <taxon>Pezizomycotina</taxon>
        <taxon>Dothideomycetes</taxon>
        <taxon>Dothideomycetidae</taxon>
        <taxon>Mycosphaerellales</taxon>
        <taxon>Mycosphaerellaceae</taxon>
        <taxon>Zymoseptoria</taxon>
    </lineage>
</organism>
<evidence type="ECO:0000256" key="7">
    <source>
        <dbReference type="ARBA" id="ARBA00022679"/>
    </source>
</evidence>
<reference evidence="17 18" key="1">
    <citation type="submission" date="2016-06" db="EMBL/GenBank/DDBJ databases">
        <authorList>
            <person name="Kjaerup R.B."/>
            <person name="Dalgaard T.S."/>
            <person name="Juul-Madsen H.R."/>
        </authorList>
    </citation>
    <scope>NUCLEOTIDE SEQUENCE [LARGE SCALE GENOMIC DNA]</scope>
</reference>
<dbReference type="PROSITE" id="PS00109">
    <property type="entry name" value="PROTEIN_KINASE_TYR"/>
    <property type="match status" value="1"/>
</dbReference>
<protein>
    <recommendedName>
        <fullName evidence="5">EKC/KEOPS complex subunit BUD32</fullName>
        <ecNumber evidence="3">2.7.11.1</ecNumber>
    </recommendedName>
    <alternativeName>
        <fullName evidence="11 12">Atypical Serine/threonine protein kinase BUD32</fullName>
    </alternativeName>
    <alternativeName>
        <fullName evidence="4">EKC/KEOPS complex subunit bud32</fullName>
    </alternativeName>
</protein>
<keyword evidence="18" id="KW-1185">Reference proteome</keyword>
<evidence type="ECO:0000256" key="5">
    <source>
        <dbReference type="ARBA" id="ARBA00019973"/>
    </source>
</evidence>
<comment type="function">
    <text evidence="1">Component of the EKC/KEOPS complex that is required for the formation of a threonylcarbamoyl group on adenosine at position 37 (t(6)A37) in tRNAs that read codons beginning with adenine. The complex is probably involved in the transfer of the threonylcarbamoyl moiety of threonylcarbamoyl-AMP (TC-AMP) to the N6 group of A37. BUD32 has ATPase activity in the context of the EKC/KEOPS complex and likely plays a supporting role to the catalytic subunit KAE1. The EKC/KEOPS complex also promotes both telomere uncapping and telomere elongation. The complex is required for efficient recruitment of transcriptional coactivators.</text>
</comment>
<dbReference type="SMART" id="SM00220">
    <property type="entry name" value="S_TKc"/>
    <property type="match status" value="1"/>
</dbReference>
<evidence type="ECO:0000256" key="15">
    <source>
        <dbReference type="PROSITE-ProRule" id="PRU10141"/>
    </source>
</evidence>
<comment type="subunit">
    <text evidence="2">Component of the EKC/KEOPS complex composed of at least BUD32, CGI121, GON7, KAE1 and PCC1; the whole complex dimerizes.</text>
</comment>
<keyword evidence="10 15" id="KW-0067">ATP-binding</keyword>
<dbReference type="GO" id="GO:0050684">
    <property type="term" value="P:regulation of mRNA processing"/>
    <property type="evidence" value="ECO:0007669"/>
    <property type="project" value="TreeGrafter"/>
</dbReference>
<dbReference type="PROSITE" id="PS50011">
    <property type="entry name" value="PROTEIN_KINASE_DOM"/>
    <property type="match status" value="1"/>
</dbReference>
<dbReference type="SUPFAM" id="SSF56112">
    <property type="entry name" value="Protein kinase-like (PK-like)"/>
    <property type="match status" value="1"/>
</dbReference>
<keyword evidence="8 15" id="KW-0547">Nucleotide-binding</keyword>
<sequence length="415" mass="46780">MACFRPILRVFGRQPLTNLQRRVATQPACCRHVATTSQQRAASLEQEFSQQYKSGQCFPVRIGDVLQSTYRVVAKLGFGTSSIVWLGRNTKTNAYYALKVCAAGAEQSNEVLVSERIKSIESDHPGLARIRVVVDDFKIPGPTRTHQCLVFDPLGLTYTQLRARFPGKVLEKRLLQQSLLLVLLGLDVLHKAGVVHTDISPNNILLGVDDPAIFQAMERSTQEDHDTEIHRPGDRFEHQSQELPVTGGALVIADFGAAHVGEPGQQFTGDIMPNFHRAPEVILNMPWDCKVDIWSIGVMIWDLFEGKRLFYAARDGKLDDEQHLAEMVSLMGPPPKRFLQRSASCNRYWDSEGNWIAATEIPEQSFESRETRLEGEDHALLVALAKKILRWLPEERPSAEELFEDSFLTQHLRES</sequence>
<dbReference type="Gene3D" id="3.30.200.20">
    <property type="entry name" value="Phosphorylase Kinase, domain 1"/>
    <property type="match status" value="1"/>
</dbReference>
<keyword evidence="9" id="KW-0418">Kinase</keyword>
<evidence type="ECO:0000256" key="12">
    <source>
        <dbReference type="ARBA" id="ARBA00033194"/>
    </source>
</evidence>
<keyword evidence="7" id="KW-0808">Transferase</keyword>
<dbReference type="Gene3D" id="1.10.510.10">
    <property type="entry name" value="Transferase(Phosphotransferase) domain 1"/>
    <property type="match status" value="1"/>
</dbReference>
<dbReference type="Proteomes" id="UP000215127">
    <property type="component" value="Chromosome 2"/>
</dbReference>
<keyword evidence="6" id="KW-0723">Serine/threonine-protein kinase</keyword>
<dbReference type="EC" id="2.7.11.1" evidence="3"/>
<feature type="domain" description="Protein kinase" evidence="16">
    <location>
        <begin position="70"/>
        <end position="408"/>
    </location>
</feature>